<dbReference type="PANTHER" id="PTHR47272:SF1">
    <property type="entry name" value="PIGGYBAC TRANSPOSABLE ELEMENT-DERIVED PROTEIN 3-LIKE"/>
    <property type="match status" value="1"/>
</dbReference>
<evidence type="ECO:0000313" key="3">
    <source>
        <dbReference type="EMBL" id="KAK3798872.1"/>
    </source>
</evidence>
<feature type="compositionally biased region" description="Acidic residues" evidence="1">
    <location>
        <begin position="35"/>
        <end position="52"/>
    </location>
</feature>
<organism evidence="3 4">
    <name type="scientific">Elysia crispata</name>
    <name type="common">lettuce slug</name>
    <dbReference type="NCBI Taxonomy" id="231223"/>
    <lineage>
        <taxon>Eukaryota</taxon>
        <taxon>Metazoa</taxon>
        <taxon>Spiralia</taxon>
        <taxon>Lophotrochozoa</taxon>
        <taxon>Mollusca</taxon>
        <taxon>Gastropoda</taxon>
        <taxon>Heterobranchia</taxon>
        <taxon>Euthyneura</taxon>
        <taxon>Panpulmonata</taxon>
        <taxon>Sacoglossa</taxon>
        <taxon>Placobranchoidea</taxon>
        <taxon>Plakobranchidae</taxon>
        <taxon>Elysia</taxon>
    </lineage>
</organism>
<dbReference type="Proteomes" id="UP001283361">
    <property type="component" value="Unassembled WGS sequence"/>
</dbReference>
<feature type="domain" description="PiggyBac transposable element-derived protein" evidence="2">
    <location>
        <begin position="117"/>
        <end position="183"/>
    </location>
</feature>
<feature type="domain" description="PiggyBac transposable element-derived protein" evidence="2">
    <location>
        <begin position="186"/>
        <end position="282"/>
    </location>
</feature>
<gene>
    <name evidence="3" type="ORF">RRG08_050251</name>
</gene>
<dbReference type="Pfam" id="PF13843">
    <property type="entry name" value="DDE_Tnp_1_7"/>
    <property type="match status" value="2"/>
</dbReference>
<keyword evidence="4" id="KW-1185">Reference proteome</keyword>
<protein>
    <recommendedName>
        <fullName evidence="2">PiggyBac transposable element-derived protein domain-containing protein</fullName>
    </recommendedName>
</protein>
<feature type="region of interest" description="Disordered" evidence="1">
    <location>
        <begin position="29"/>
        <end position="57"/>
    </location>
</feature>
<name>A0AAE1E9G9_9GAST</name>
<proteinExistence type="predicted"/>
<evidence type="ECO:0000256" key="1">
    <source>
        <dbReference type="SAM" id="MobiDB-lite"/>
    </source>
</evidence>
<sequence length="370" mass="42155">MGDRASSSSTATRRFAQLYQVDEAQILLENLPSDLSDEEPDSDPEDATYEEEPTMRNVQLDSLDRIQECPEGTNGSNTQATEEFVRKWKKREKDDCSGEFQHPEGPKEQEFEDCNRPIDFFLKFWDSNIENNILTQSNLYINQKQRVVPVFTLPDLRGFVGLNIVMGYHTLPSYKLYWSNQPDLAGLPAGLTDEKDLNRGDFDFRVSNDDITFFKWMDVKCVHVASNFHSTKSTVVNRTQKDGTRAEIQCPQAIFDYNVFMGGVDKADMLCGLYGVSRKTTKDGKTIGISMPISCTRKKRRKNAWSVSDAVRLEQVGLHYIVYKEDRGRCEVCSSKGIQSRPHSKCHICDVFLCSNGNKNCFLDFHGIAQ</sequence>
<dbReference type="InterPro" id="IPR029526">
    <property type="entry name" value="PGBD"/>
</dbReference>
<reference evidence="3" key="1">
    <citation type="journal article" date="2023" name="G3 (Bethesda)">
        <title>A reference genome for the long-term kleptoplast-retaining sea slug Elysia crispata morphotype clarki.</title>
        <authorList>
            <person name="Eastman K.E."/>
            <person name="Pendleton A.L."/>
            <person name="Shaikh M.A."/>
            <person name="Suttiyut T."/>
            <person name="Ogas R."/>
            <person name="Tomko P."/>
            <person name="Gavelis G."/>
            <person name="Widhalm J.R."/>
            <person name="Wisecaver J.H."/>
        </authorList>
    </citation>
    <scope>NUCLEOTIDE SEQUENCE</scope>
    <source>
        <strain evidence="3">ECLA1</strain>
    </source>
</reference>
<evidence type="ECO:0000259" key="2">
    <source>
        <dbReference type="Pfam" id="PF13843"/>
    </source>
</evidence>
<dbReference type="EMBL" id="JAWDGP010000619">
    <property type="protein sequence ID" value="KAK3798872.1"/>
    <property type="molecule type" value="Genomic_DNA"/>
</dbReference>
<dbReference type="PANTHER" id="PTHR47272">
    <property type="entry name" value="DDE_TNP_1_7 DOMAIN-CONTAINING PROTEIN"/>
    <property type="match status" value="1"/>
</dbReference>
<dbReference type="AlphaFoldDB" id="A0AAE1E9G9"/>
<comment type="caution">
    <text evidence="3">The sequence shown here is derived from an EMBL/GenBank/DDBJ whole genome shotgun (WGS) entry which is preliminary data.</text>
</comment>
<accession>A0AAE1E9G9</accession>
<evidence type="ECO:0000313" key="4">
    <source>
        <dbReference type="Proteomes" id="UP001283361"/>
    </source>
</evidence>